<sequence>MAQIKLQERKSYQFSCILLFLSIWWSGSWGFPHVSRTVKKLEKLDDQGDKLSTSVFNSTDQLIRTTLSTKSTNLKAITQNMESMKPPVTPIKELQMKRMINTSLRSRNSRQMNYPFIIYGGCSPYGNSGPWMNPYYPGAQRASNNPLATVLNGIAATTPFLFLIQKYLEQLHG</sequence>
<protein>
    <submittedName>
        <fullName evidence="1">Uncharacterized protein</fullName>
    </submittedName>
</protein>
<comment type="caution">
    <text evidence="1">The sequence shown here is derived from an EMBL/GenBank/DDBJ whole genome shotgun (WGS) entry which is preliminary data.</text>
</comment>
<name>A0A226F0I9_FOLCA</name>
<dbReference type="AlphaFoldDB" id="A0A226F0I9"/>
<accession>A0A226F0I9</accession>
<evidence type="ECO:0000313" key="1">
    <source>
        <dbReference type="EMBL" id="OXA63303.1"/>
    </source>
</evidence>
<dbReference type="EMBL" id="LNIX01000001">
    <property type="protein sequence ID" value="OXA63303.1"/>
    <property type="molecule type" value="Genomic_DNA"/>
</dbReference>
<keyword evidence="2" id="KW-1185">Reference proteome</keyword>
<dbReference type="Proteomes" id="UP000198287">
    <property type="component" value="Unassembled WGS sequence"/>
</dbReference>
<evidence type="ECO:0000313" key="2">
    <source>
        <dbReference type="Proteomes" id="UP000198287"/>
    </source>
</evidence>
<reference evidence="1 2" key="1">
    <citation type="submission" date="2015-12" db="EMBL/GenBank/DDBJ databases">
        <title>The genome of Folsomia candida.</title>
        <authorList>
            <person name="Faddeeva A."/>
            <person name="Derks M.F."/>
            <person name="Anvar Y."/>
            <person name="Smit S."/>
            <person name="Van Straalen N."/>
            <person name="Roelofs D."/>
        </authorList>
    </citation>
    <scope>NUCLEOTIDE SEQUENCE [LARGE SCALE GENOMIC DNA]</scope>
    <source>
        <strain evidence="1 2">VU population</strain>
        <tissue evidence="1">Whole body</tissue>
    </source>
</reference>
<organism evidence="1 2">
    <name type="scientific">Folsomia candida</name>
    <name type="common">Springtail</name>
    <dbReference type="NCBI Taxonomy" id="158441"/>
    <lineage>
        <taxon>Eukaryota</taxon>
        <taxon>Metazoa</taxon>
        <taxon>Ecdysozoa</taxon>
        <taxon>Arthropoda</taxon>
        <taxon>Hexapoda</taxon>
        <taxon>Collembola</taxon>
        <taxon>Entomobryomorpha</taxon>
        <taxon>Isotomoidea</taxon>
        <taxon>Isotomidae</taxon>
        <taxon>Proisotominae</taxon>
        <taxon>Folsomia</taxon>
    </lineage>
</organism>
<gene>
    <name evidence="1" type="ORF">Fcan01_00850</name>
</gene>
<proteinExistence type="predicted"/>